<dbReference type="Proteomes" id="UP000198838">
    <property type="component" value="Unassembled WGS sequence"/>
</dbReference>
<dbReference type="OrthoDB" id="9803188at2"/>
<evidence type="ECO:0000256" key="1">
    <source>
        <dbReference type="ARBA" id="ARBA00003283"/>
    </source>
</evidence>
<dbReference type="GO" id="GO:0003677">
    <property type="term" value="F:DNA binding"/>
    <property type="evidence" value="ECO:0007669"/>
    <property type="project" value="UniProtKB-UniRule"/>
</dbReference>
<dbReference type="InterPro" id="IPR044068">
    <property type="entry name" value="CB"/>
</dbReference>
<comment type="function">
    <text evidence="1">Site-specific tyrosine recombinase, which acts by catalyzing the cutting and rejoining of the recombining DNA molecules.</text>
</comment>
<organism evidence="9 10">
    <name type="scientific">Acetitomaculum ruminis DSM 5522</name>
    <dbReference type="NCBI Taxonomy" id="1120918"/>
    <lineage>
        <taxon>Bacteria</taxon>
        <taxon>Bacillati</taxon>
        <taxon>Bacillota</taxon>
        <taxon>Clostridia</taxon>
        <taxon>Lachnospirales</taxon>
        <taxon>Lachnospiraceae</taxon>
        <taxon>Acetitomaculum</taxon>
    </lineage>
</organism>
<evidence type="ECO:0000256" key="4">
    <source>
        <dbReference type="ARBA" id="ARBA00023125"/>
    </source>
</evidence>
<dbReference type="InterPro" id="IPR050090">
    <property type="entry name" value="Tyrosine_recombinase_XerCD"/>
</dbReference>
<dbReference type="CDD" id="cd01189">
    <property type="entry name" value="INT_ICEBs1_C_like"/>
    <property type="match status" value="1"/>
</dbReference>
<comment type="similarity">
    <text evidence="2">Belongs to the 'phage' integrase family.</text>
</comment>
<dbReference type="STRING" id="1120918.SAMN05216249_10865"/>
<sequence length="368" mass="43460">MSVYRDEKRGTWTVSVYYRDYENEVHRKTKRGFATKREALEWERNFVLLKSRCTGKLFRYFWETYTEDMKPQVRKSTWDAKEHVVRTKILPFFGDMKLDMIKPRDIIKWQNQIAQMKRKDGSDYAASYYKTIQSQLSSIFNHAVRYYDLESNPVKKVLPISGGRPQEFCYWKKEEFEIFISHVPSTSIFYYAFEMLYWCGLREGELFALTLGDFDFNKKTVEINKTFTVVKGEPIISLPKTQSGLRTVTIPESLCNEIEGFVKELQVEEDERIFKASKTQLNLMLQKYAEESGVERIRVHDLRHSHVSLLIHMGFSAVAIGKRVGHKSERITYYYAHLFPGVQEEIADRLDKERREDVGYEAIDIDTI</sequence>
<dbReference type="InterPro" id="IPR011010">
    <property type="entry name" value="DNA_brk_join_enz"/>
</dbReference>
<dbReference type="PANTHER" id="PTHR30349">
    <property type="entry name" value="PHAGE INTEGRASE-RELATED"/>
    <property type="match status" value="1"/>
</dbReference>
<keyword evidence="5" id="KW-0233">DNA recombination</keyword>
<keyword evidence="3" id="KW-0229">DNA integration</keyword>
<evidence type="ECO:0000256" key="2">
    <source>
        <dbReference type="ARBA" id="ARBA00008857"/>
    </source>
</evidence>
<dbReference type="PROSITE" id="PS51900">
    <property type="entry name" value="CB"/>
    <property type="match status" value="1"/>
</dbReference>
<keyword evidence="10" id="KW-1185">Reference proteome</keyword>
<dbReference type="GO" id="GO:0015074">
    <property type="term" value="P:DNA integration"/>
    <property type="evidence" value="ECO:0007669"/>
    <property type="project" value="UniProtKB-KW"/>
</dbReference>
<evidence type="ECO:0000313" key="10">
    <source>
        <dbReference type="Proteomes" id="UP000198838"/>
    </source>
</evidence>
<gene>
    <name evidence="9" type="ORF">SAMN05216249_10865</name>
</gene>
<feature type="domain" description="Tyr recombinase" evidence="7">
    <location>
        <begin position="166"/>
        <end position="348"/>
    </location>
</feature>
<dbReference type="InterPro" id="IPR028259">
    <property type="entry name" value="AP2-like_int_N"/>
</dbReference>
<dbReference type="Gene3D" id="1.10.150.130">
    <property type="match status" value="1"/>
</dbReference>
<name>A0A1I0Y1X0_9FIRM</name>
<reference evidence="9 10" key="1">
    <citation type="submission" date="2016-10" db="EMBL/GenBank/DDBJ databases">
        <authorList>
            <person name="de Groot N.N."/>
        </authorList>
    </citation>
    <scope>NUCLEOTIDE SEQUENCE [LARGE SCALE GENOMIC DNA]</scope>
    <source>
        <strain evidence="9 10">DSM 5522</strain>
    </source>
</reference>
<dbReference type="InterPro" id="IPR004107">
    <property type="entry name" value="Integrase_SAM-like_N"/>
</dbReference>
<dbReference type="RefSeq" id="WP_092872052.1">
    <property type="nucleotide sequence ID" value="NZ_FOJY01000008.1"/>
</dbReference>
<dbReference type="Gene3D" id="1.10.443.10">
    <property type="entry name" value="Intergrase catalytic core"/>
    <property type="match status" value="1"/>
</dbReference>
<protein>
    <submittedName>
        <fullName evidence="9">AP2-like DNA-binding integrase domain-containing protein</fullName>
    </submittedName>
</protein>
<dbReference type="Pfam" id="PF14657">
    <property type="entry name" value="Arm-DNA-bind_4"/>
    <property type="match status" value="1"/>
</dbReference>
<dbReference type="Pfam" id="PF00589">
    <property type="entry name" value="Phage_integrase"/>
    <property type="match status" value="1"/>
</dbReference>
<dbReference type="InterPro" id="IPR013762">
    <property type="entry name" value="Integrase-like_cat_sf"/>
</dbReference>
<dbReference type="InterPro" id="IPR002104">
    <property type="entry name" value="Integrase_catalytic"/>
</dbReference>
<evidence type="ECO:0000313" key="9">
    <source>
        <dbReference type="EMBL" id="SFB06877.1"/>
    </source>
</evidence>
<dbReference type="InterPro" id="IPR010998">
    <property type="entry name" value="Integrase_recombinase_N"/>
</dbReference>
<accession>A0A1I0Y1X0</accession>
<keyword evidence="4 6" id="KW-0238">DNA-binding</keyword>
<dbReference type="PANTHER" id="PTHR30349:SF64">
    <property type="entry name" value="PROPHAGE INTEGRASE INTD-RELATED"/>
    <property type="match status" value="1"/>
</dbReference>
<dbReference type="AlphaFoldDB" id="A0A1I0Y1X0"/>
<evidence type="ECO:0000259" key="8">
    <source>
        <dbReference type="PROSITE" id="PS51900"/>
    </source>
</evidence>
<evidence type="ECO:0000256" key="5">
    <source>
        <dbReference type="ARBA" id="ARBA00023172"/>
    </source>
</evidence>
<proteinExistence type="inferred from homology"/>
<dbReference type="PROSITE" id="PS51898">
    <property type="entry name" value="TYR_RECOMBINASE"/>
    <property type="match status" value="1"/>
</dbReference>
<evidence type="ECO:0000256" key="3">
    <source>
        <dbReference type="ARBA" id="ARBA00022908"/>
    </source>
</evidence>
<dbReference type="EMBL" id="FOJY01000008">
    <property type="protein sequence ID" value="SFB06877.1"/>
    <property type="molecule type" value="Genomic_DNA"/>
</dbReference>
<evidence type="ECO:0000256" key="6">
    <source>
        <dbReference type="PROSITE-ProRule" id="PRU01248"/>
    </source>
</evidence>
<feature type="domain" description="Core-binding (CB)" evidence="8">
    <location>
        <begin position="52"/>
        <end position="144"/>
    </location>
</feature>
<dbReference type="Pfam" id="PF14659">
    <property type="entry name" value="Phage_int_SAM_3"/>
    <property type="match status" value="1"/>
</dbReference>
<evidence type="ECO:0000259" key="7">
    <source>
        <dbReference type="PROSITE" id="PS51898"/>
    </source>
</evidence>
<dbReference type="SUPFAM" id="SSF56349">
    <property type="entry name" value="DNA breaking-rejoining enzymes"/>
    <property type="match status" value="1"/>
</dbReference>
<dbReference type="GO" id="GO:0006310">
    <property type="term" value="P:DNA recombination"/>
    <property type="evidence" value="ECO:0007669"/>
    <property type="project" value="UniProtKB-KW"/>
</dbReference>